<feature type="region of interest" description="Disordered" evidence="1">
    <location>
        <begin position="1"/>
        <end position="23"/>
    </location>
</feature>
<evidence type="ECO:0000313" key="3">
    <source>
        <dbReference type="Proteomes" id="UP000291832"/>
    </source>
</evidence>
<sequence length="450" mass="50231">MSQHRPQNDIDEFFSTDRTRGRDEAVELSTGSYREHLYPLQDEVLAPYRGMSYEEFTADRYRAPFLRELLAGWRELYDEPFVGITTDGRIRDDVYRLSAAGTAASADPFAPGSAEAAMPAAAPAATALLDLLTDEQRAAVTYPLDAPEWRGWSNPEFVFFRTGLRLEDQSALIVEAVHEVLRASLSAPGYARVREAMELNGYLGELVELPTIMNPGSYWFAIFGDPAAGSPWGWQLFGHHVALNFVTVGGRDVIAPVFIGAEPALAADERPPLFDAREQWAIELAESLTPEQRERAVVFSSVLDPAMPAGRLHPADERHVAGAFRDNRVIPYEGISAAELSAAQRRLLERIIEDFLLLLRPEQRRATLAEAVAHLDETHLSWYGATDGSQPFYFRVHGPGILAELDHHAGVWLSNRLPARFHVHTTLRHPNGNDYGKAYLAQWRRAHPEG</sequence>
<proteinExistence type="predicted"/>
<dbReference type="InterPro" id="IPR021889">
    <property type="entry name" value="DUF3500"/>
</dbReference>
<name>A0A4Q7U313_9MICO</name>
<comment type="caution">
    <text evidence="2">The sequence shown here is derived from an EMBL/GenBank/DDBJ whole genome shotgun (WGS) entry which is preliminary data.</text>
</comment>
<gene>
    <name evidence="2" type="ORF">EV139_0945</name>
</gene>
<reference evidence="2 3" key="1">
    <citation type="journal article" date="2015" name="Stand. Genomic Sci.">
        <title>Genomic Encyclopedia of Bacterial and Archaeal Type Strains, Phase III: the genomes of soil and plant-associated and newly described type strains.</title>
        <authorList>
            <person name="Whitman W.B."/>
            <person name="Woyke T."/>
            <person name="Klenk H.P."/>
            <person name="Zhou Y."/>
            <person name="Lilburn T.G."/>
            <person name="Beck B.J."/>
            <person name="De Vos P."/>
            <person name="Vandamme P."/>
            <person name="Eisen J.A."/>
            <person name="Garrity G."/>
            <person name="Hugenholtz P."/>
            <person name="Kyrpides N.C."/>
        </authorList>
    </citation>
    <scope>NUCLEOTIDE SEQUENCE [LARGE SCALE GENOMIC DNA]</scope>
    <source>
        <strain evidence="2 3">RF6</strain>
    </source>
</reference>
<dbReference type="PANTHER" id="PTHR37489:SF1">
    <property type="entry name" value="DUF3500 DOMAIN-CONTAINING PROTEIN"/>
    <property type="match status" value="1"/>
</dbReference>
<evidence type="ECO:0000313" key="2">
    <source>
        <dbReference type="EMBL" id="RZT66818.1"/>
    </source>
</evidence>
<dbReference type="Proteomes" id="UP000291832">
    <property type="component" value="Unassembled WGS sequence"/>
</dbReference>
<evidence type="ECO:0000256" key="1">
    <source>
        <dbReference type="SAM" id="MobiDB-lite"/>
    </source>
</evidence>
<protein>
    <submittedName>
        <fullName evidence="2">Uncharacterized protein DUF3500</fullName>
    </submittedName>
</protein>
<organism evidence="2 3">
    <name type="scientific">Leucobacter luti</name>
    <dbReference type="NCBI Taxonomy" id="340320"/>
    <lineage>
        <taxon>Bacteria</taxon>
        <taxon>Bacillati</taxon>
        <taxon>Actinomycetota</taxon>
        <taxon>Actinomycetes</taxon>
        <taxon>Micrococcales</taxon>
        <taxon>Microbacteriaceae</taxon>
        <taxon>Leucobacter</taxon>
    </lineage>
</organism>
<dbReference type="PANTHER" id="PTHR37489">
    <property type="entry name" value="DUF3500 DOMAIN-CONTAINING PROTEIN"/>
    <property type="match status" value="1"/>
</dbReference>
<dbReference type="Pfam" id="PF12006">
    <property type="entry name" value="DUF3500"/>
    <property type="match status" value="1"/>
</dbReference>
<dbReference type="OrthoDB" id="581140at2"/>
<keyword evidence="3" id="KW-1185">Reference proteome</keyword>
<dbReference type="AlphaFoldDB" id="A0A4Q7U313"/>
<dbReference type="RefSeq" id="WP_130453157.1">
    <property type="nucleotide sequence ID" value="NZ_QYAG01000001.1"/>
</dbReference>
<dbReference type="EMBL" id="SHKI01000003">
    <property type="protein sequence ID" value="RZT66818.1"/>
    <property type="molecule type" value="Genomic_DNA"/>
</dbReference>
<accession>A0A4Q7U313</accession>